<name>W9G689_9MICO</name>
<gene>
    <name evidence="2" type="ORF">N865_07435</name>
</gene>
<dbReference type="RefSeq" id="WP_034804954.1">
    <property type="nucleotide sequence ID" value="NZ_AWSA01000018.1"/>
</dbReference>
<protein>
    <submittedName>
        <fullName evidence="2">Membrane protein</fullName>
    </submittedName>
</protein>
<reference evidence="2 3" key="1">
    <citation type="submission" date="2013-08" db="EMBL/GenBank/DDBJ databases">
        <title>Intrasporangium oryzae NRRL B-24470.</title>
        <authorList>
            <person name="Liu H."/>
            <person name="Wang G."/>
        </authorList>
    </citation>
    <scope>NUCLEOTIDE SEQUENCE [LARGE SCALE GENOMIC DNA]</scope>
    <source>
        <strain evidence="2 3">NRRL B-24470</strain>
    </source>
</reference>
<keyword evidence="1" id="KW-0812">Transmembrane</keyword>
<dbReference type="PATRIC" id="fig|1386089.3.peg.1982"/>
<organism evidence="2 3">
    <name type="scientific">Intrasporangium oryzae NRRL B-24470</name>
    <dbReference type="NCBI Taxonomy" id="1386089"/>
    <lineage>
        <taxon>Bacteria</taxon>
        <taxon>Bacillati</taxon>
        <taxon>Actinomycetota</taxon>
        <taxon>Actinomycetes</taxon>
        <taxon>Micrococcales</taxon>
        <taxon>Intrasporangiaceae</taxon>
        <taxon>Intrasporangium</taxon>
    </lineage>
</organism>
<keyword evidence="3" id="KW-1185">Reference proteome</keyword>
<comment type="caution">
    <text evidence="2">The sequence shown here is derived from an EMBL/GenBank/DDBJ whole genome shotgun (WGS) entry which is preliminary data.</text>
</comment>
<dbReference type="EMBL" id="AWSA01000018">
    <property type="protein sequence ID" value="EWT01691.1"/>
    <property type="molecule type" value="Genomic_DNA"/>
</dbReference>
<dbReference type="Proteomes" id="UP000019489">
    <property type="component" value="Unassembled WGS sequence"/>
</dbReference>
<sequence>MARNKDGDTTSPTQKKQGRLSQILDVYRMSKTADPTIGWWMLLAFLVTFGVLLVVGIILGHAILFGIFGVLFGVLAATIMMSRRAERAAYSQIEGQAGAAGAALTSIRRGWYTDREPVAADVARPGDIASAAMVYRALGRPGVVLVGEGPTSRVQKLLASEKKRVERVAPGVPVTTLRVGNGEGEIPLTKLAGKVQRLKPQITKDEMALVNKRLKALGGIRPPLPAGVDPMRARMDRKALRGK</sequence>
<feature type="transmembrane region" description="Helical" evidence="1">
    <location>
        <begin position="37"/>
        <end position="57"/>
    </location>
</feature>
<dbReference type="STRING" id="1386089.N865_07435"/>
<evidence type="ECO:0000313" key="2">
    <source>
        <dbReference type="EMBL" id="EWT01691.1"/>
    </source>
</evidence>
<evidence type="ECO:0000256" key="1">
    <source>
        <dbReference type="SAM" id="Phobius"/>
    </source>
</evidence>
<keyword evidence="1" id="KW-0472">Membrane</keyword>
<keyword evidence="1" id="KW-1133">Transmembrane helix</keyword>
<feature type="transmembrane region" description="Helical" evidence="1">
    <location>
        <begin position="63"/>
        <end position="81"/>
    </location>
</feature>
<evidence type="ECO:0000313" key="3">
    <source>
        <dbReference type="Proteomes" id="UP000019489"/>
    </source>
</evidence>
<proteinExistence type="predicted"/>
<dbReference type="OrthoDB" id="8479889at2"/>
<dbReference type="eggNOG" id="ENOG502ZA9M">
    <property type="taxonomic scope" value="Bacteria"/>
</dbReference>
<dbReference type="InterPro" id="IPR025445">
    <property type="entry name" value="DUF4191"/>
</dbReference>
<dbReference type="Pfam" id="PF13829">
    <property type="entry name" value="DUF4191"/>
    <property type="match status" value="1"/>
</dbReference>
<accession>W9G689</accession>
<dbReference type="AlphaFoldDB" id="W9G689"/>